<dbReference type="EMBL" id="JBHSAW010000022">
    <property type="protein sequence ID" value="MFC4097554.1"/>
    <property type="molecule type" value="Genomic_DNA"/>
</dbReference>
<dbReference type="Pfam" id="PF12697">
    <property type="entry name" value="Abhydrolase_6"/>
    <property type="match status" value="1"/>
</dbReference>
<evidence type="ECO:0000259" key="1">
    <source>
        <dbReference type="Pfam" id="PF12697"/>
    </source>
</evidence>
<keyword evidence="2" id="KW-0378">Hydrolase</keyword>
<keyword evidence="3" id="KW-1185">Reference proteome</keyword>
<dbReference type="GO" id="GO:0016787">
    <property type="term" value="F:hydrolase activity"/>
    <property type="evidence" value="ECO:0007669"/>
    <property type="project" value="UniProtKB-KW"/>
</dbReference>
<evidence type="ECO:0000313" key="2">
    <source>
        <dbReference type="EMBL" id="MFC4097554.1"/>
    </source>
</evidence>
<proteinExistence type="predicted"/>
<dbReference type="RefSeq" id="WP_225621335.1">
    <property type="nucleotide sequence ID" value="NZ_JACYFJ010000009.1"/>
</dbReference>
<dbReference type="PANTHER" id="PTHR46438">
    <property type="entry name" value="ALPHA/BETA-HYDROLASES SUPERFAMILY PROTEIN"/>
    <property type="match status" value="1"/>
</dbReference>
<reference evidence="3" key="1">
    <citation type="journal article" date="2019" name="Int. J. Syst. Evol. Microbiol.">
        <title>The Global Catalogue of Microorganisms (GCM) 10K type strain sequencing project: providing services to taxonomists for standard genome sequencing and annotation.</title>
        <authorList>
            <consortium name="The Broad Institute Genomics Platform"/>
            <consortium name="The Broad Institute Genome Sequencing Center for Infectious Disease"/>
            <person name="Wu L."/>
            <person name="Ma J."/>
        </authorList>
    </citation>
    <scope>NUCLEOTIDE SEQUENCE [LARGE SCALE GENOMIC DNA]</scope>
    <source>
        <strain evidence="3">CECT 7477</strain>
    </source>
</reference>
<dbReference type="Gene3D" id="3.40.50.1820">
    <property type="entry name" value="alpha/beta hydrolase"/>
    <property type="match status" value="1"/>
</dbReference>
<accession>A0ABV8JSF2</accession>
<sequence>MNKLIPKIYGQYFNFLALFSKRRAALATFEVFSKVRKGRVLPQQKTYLEEAKDQILEIENHTIQTYQWSGKRETVLLVHGWESNTFRWRNLIAKLKDADYNIVAFDAPGHGNSSGKNLHLPLYINCIQAMVDEYAPAHVIAHSFGGMALLFNEYLRPSDYIEKMVTIGSPSEFRELLGHYQKLVGFNNRVLSAFEDYIRERFGMEVDNFSSSKFVANNHKKGLLLHDRLDILAPFHASEKVHAHWKGSRFIKTKGLGHSMHQPHINEYIVHFLEDKPIIEKH</sequence>
<comment type="caution">
    <text evidence="2">The sequence shown here is derived from an EMBL/GenBank/DDBJ whole genome shotgun (WGS) entry which is preliminary data.</text>
</comment>
<dbReference type="InterPro" id="IPR029058">
    <property type="entry name" value="AB_hydrolase_fold"/>
</dbReference>
<name>A0ABV8JSF2_9FLAO</name>
<dbReference type="SUPFAM" id="SSF53474">
    <property type="entry name" value="alpha/beta-Hydrolases"/>
    <property type="match status" value="1"/>
</dbReference>
<protein>
    <submittedName>
        <fullName evidence="2">Alpha/beta fold hydrolase</fullName>
    </submittedName>
</protein>
<dbReference type="InterPro" id="IPR000073">
    <property type="entry name" value="AB_hydrolase_1"/>
</dbReference>
<evidence type="ECO:0000313" key="3">
    <source>
        <dbReference type="Proteomes" id="UP001595814"/>
    </source>
</evidence>
<feature type="domain" description="AB hydrolase-1" evidence="1">
    <location>
        <begin position="75"/>
        <end position="160"/>
    </location>
</feature>
<dbReference type="Proteomes" id="UP001595814">
    <property type="component" value="Unassembled WGS sequence"/>
</dbReference>
<gene>
    <name evidence="2" type="ORF">ACFOUT_16835</name>
</gene>
<dbReference type="PANTHER" id="PTHR46438:SF11">
    <property type="entry name" value="LIPASE-RELATED"/>
    <property type="match status" value="1"/>
</dbReference>
<organism evidence="2 3">
    <name type="scientific">Euzebyella saccharophila</name>
    <dbReference type="NCBI Taxonomy" id="679664"/>
    <lineage>
        <taxon>Bacteria</taxon>
        <taxon>Pseudomonadati</taxon>
        <taxon>Bacteroidota</taxon>
        <taxon>Flavobacteriia</taxon>
        <taxon>Flavobacteriales</taxon>
        <taxon>Flavobacteriaceae</taxon>
        <taxon>Euzebyella</taxon>
    </lineage>
</organism>